<keyword evidence="5 8" id="KW-0812">Transmembrane</keyword>
<feature type="transmembrane region" description="Helical" evidence="8">
    <location>
        <begin position="450"/>
        <end position="469"/>
    </location>
</feature>
<keyword evidence="4" id="KW-1003">Cell membrane</keyword>
<comment type="subcellular location">
    <subcellularLocation>
        <location evidence="1">Cell membrane</location>
        <topology evidence="1">Multi-pass membrane protein</topology>
    </subcellularLocation>
</comment>
<feature type="transmembrane region" description="Helical" evidence="8">
    <location>
        <begin position="50"/>
        <end position="69"/>
    </location>
</feature>
<evidence type="ECO:0000313" key="9">
    <source>
        <dbReference type="EMBL" id="GCA67195.1"/>
    </source>
</evidence>
<gene>
    <name evidence="9" type="ORF">KGMB01110_16310</name>
</gene>
<evidence type="ECO:0000313" key="10">
    <source>
        <dbReference type="Proteomes" id="UP000265643"/>
    </source>
</evidence>
<feature type="transmembrane region" description="Helical" evidence="8">
    <location>
        <begin position="406"/>
        <end position="430"/>
    </location>
</feature>
<feature type="transmembrane region" description="Helical" evidence="8">
    <location>
        <begin position="140"/>
        <end position="162"/>
    </location>
</feature>
<dbReference type="PANTHER" id="PTHR30047">
    <property type="entry name" value="HIGH-AFFINITY CHOLINE TRANSPORT PROTEIN-RELATED"/>
    <property type="match status" value="1"/>
</dbReference>
<keyword evidence="7 8" id="KW-0472">Membrane</keyword>
<dbReference type="EMBL" id="BHGK01000001">
    <property type="protein sequence ID" value="GCA67195.1"/>
    <property type="molecule type" value="Genomic_DNA"/>
</dbReference>
<evidence type="ECO:0000256" key="8">
    <source>
        <dbReference type="SAM" id="Phobius"/>
    </source>
</evidence>
<comment type="similarity">
    <text evidence="2">Belongs to the BCCT transporter (TC 2.A.15) family.</text>
</comment>
<dbReference type="PROSITE" id="PS01303">
    <property type="entry name" value="BCCT"/>
    <property type="match status" value="1"/>
</dbReference>
<evidence type="ECO:0000256" key="4">
    <source>
        <dbReference type="ARBA" id="ARBA00022475"/>
    </source>
</evidence>
<keyword evidence="3" id="KW-0813">Transport</keyword>
<organism evidence="9 10">
    <name type="scientific">Mediterraneibacter butyricigenes</name>
    <dbReference type="NCBI Taxonomy" id="2316025"/>
    <lineage>
        <taxon>Bacteria</taxon>
        <taxon>Bacillati</taxon>
        <taxon>Bacillota</taxon>
        <taxon>Clostridia</taxon>
        <taxon>Lachnospirales</taxon>
        <taxon>Lachnospiraceae</taxon>
        <taxon>Mediterraneibacter</taxon>
    </lineage>
</organism>
<dbReference type="GO" id="GO:0022857">
    <property type="term" value="F:transmembrane transporter activity"/>
    <property type="evidence" value="ECO:0007669"/>
    <property type="project" value="InterPro"/>
</dbReference>
<evidence type="ECO:0000256" key="2">
    <source>
        <dbReference type="ARBA" id="ARBA00005658"/>
    </source>
</evidence>
<feature type="transmembrane region" description="Helical" evidence="8">
    <location>
        <begin position="348"/>
        <end position="372"/>
    </location>
</feature>
<dbReference type="RefSeq" id="WP_119298005.1">
    <property type="nucleotide sequence ID" value="NZ_BHGK01000001.1"/>
</dbReference>
<evidence type="ECO:0000256" key="7">
    <source>
        <dbReference type="ARBA" id="ARBA00023136"/>
    </source>
</evidence>
<dbReference type="Proteomes" id="UP000265643">
    <property type="component" value="Unassembled WGS sequence"/>
</dbReference>
<proteinExistence type="inferred from homology"/>
<dbReference type="GO" id="GO:0005886">
    <property type="term" value="C:plasma membrane"/>
    <property type="evidence" value="ECO:0007669"/>
    <property type="project" value="UniProtKB-SubCell"/>
</dbReference>
<keyword evidence="6 8" id="KW-1133">Transmembrane helix</keyword>
<dbReference type="InterPro" id="IPR018093">
    <property type="entry name" value="BCCT_CS"/>
</dbReference>
<evidence type="ECO:0000256" key="1">
    <source>
        <dbReference type="ARBA" id="ARBA00004651"/>
    </source>
</evidence>
<accession>A0A391P1A5</accession>
<reference evidence="10" key="1">
    <citation type="submission" date="2018-09" db="EMBL/GenBank/DDBJ databases">
        <title>Draft Genome Sequence of Mediterraneibacter sp. KCTC 15684.</title>
        <authorList>
            <person name="Kim J.S."/>
            <person name="Han K.I."/>
            <person name="Suh M.K."/>
            <person name="Lee K.C."/>
            <person name="Eom M.K."/>
            <person name="Lee J.H."/>
            <person name="Park S.H."/>
            <person name="Kang S.W."/>
            <person name="Park J.E."/>
            <person name="Oh B.S."/>
            <person name="Yu S.Y."/>
            <person name="Choi S.H."/>
            <person name="Lee D.H."/>
            <person name="Yoon H."/>
            <person name="Kim B."/>
            <person name="Yang S.J."/>
            <person name="Lee J.S."/>
        </authorList>
    </citation>
    <scope>NUCLEOTIDE SEQUENCE [LARGE SCALE GENOMIC DNA]</scope>
    <source>
        <strain evidence="10">KCTC 15684</strain>
    </source>
</reference>
<comment type="caution">
    <text evidence="9">The sequence shown here is derived from an EMBL/GenBank/DDBJ whole genome shotgun (WGS) entry which is preliminary data.</text>
</comment>
<name>A0A391P1A5_9FIRM</name>
<feature type="transmembrane region" description="Helical" evidence="8">
    <location>
        <begin position="260"/>
        <end position="279"/>
    </location>
</feature>
<dbReference type="Pfam" id="PF02028">
    <property type="entry name" value="BCCT"/>
    <property type="match status" value="1"/>
</dbReference>
<evidence type="ECO:0000256" key="3">
    <source>
        <dbReference type="ARBA" id="ARBA00022448"/>
    </source>
</evidence>
<evidence type="ECO:0000256" key="5">
    <source>
        <dbReference type="ARBA" id="ARBA00022692"/>
    </source>
</evidence>
<protein>
    <submittedName>
        <fullName evidence="9">Glycine/betaine ABC transporter</fullName>
    </submittedName>
</protein>
<dbReference type="AlphaFoldDB" id="A0A391P1A5"/>
<dbReference type="InterPro" id="IPR000060">
    <property type="entry name" value="BCCT_transptr"/>
</dbReference>
<evidence type="ECO:0000256" key="6">
    <source>
        <dbReference type="ARBA" id="ARBA00022989"/>
    </source>
</evidence>
<feature type="transmembrane region" description="Helical" evidence="8">
    <location>
        <begin position="89"/>
        <end position="110"/>
    </location>
</feature>
<keyword evidence="10" id="KW-1185">Reference proteome</keyword>
<feature type="transmembrane region" description="Helical" evidence="8">
    <location>
        <begin position="475"/>
        <end position="495"/>
    </location>
</feature>
<feature type="transmembrane region" description="Helical" evidence="8">
    <location>
        <begin position="318"/>
        <end position="336"/>
    </location>
</feature>
<feature type="transmembrane region" description="Helical" evidence="8">
    <location>
        <begin position="191"/>
        <end position="209"/>
    </location>
</feature>
<feature type="transmembrane region" description="Helical" evidence="8">
    <location>
        <begin position="12"/>
        <end position="38"/>
    </location>
</feature>
<feature type="transmembrane region" description="Helical" evidence="8">
    <location>
        <begin position="229"/>
        <end position="248"/>
    </location>
</feature>
<dbReference type="PANTHER" id="PTHR30047:SF7">
    <property type="entry name" value="HIGH-AFFINITY CHOLINE TRANSPORT PROTEIN"/>
    <property type="match status" value="1"/>
</dbReference>
<sequence>MREALKQLDKRVYIMTLTMILLLLILLGTCPGIITGWINGLFSLAVEKFGWLYILTNCGCFVLFFYLYFGKYGNIKLGKPEEKPRFSTFSWASMIFTSGAGSSTVILGFVEPVNYLTNTPFHIKAMSNEAYEYAHMYGQFHWGISAWAFYVPAIAAISYMLYKRNSKSVKISNTLVPLFGKKIETSWIGKIIDSIVSLGIVASITTSLGLGVPVMSELIADTFKIKQSIWLQLFVFFVWFLIFGWSVFRGMDNGIKKLTSINMYIIFAFLIAFFLVSPMNDIIRMEMNSVGLYLDKLPRMMFNTDPFGNQKFVNDWTMFYWGWWLIFIPIMGMFVAKISRGRTLKQVLLGQMIWGSLGCCTFLGILGGYSLYLQKHGIVDLVSIVEKEGNGKAVLAIMQTLPLSKLFIVVLIVLCFVFLATTIDSTAMVLGSATSTGLRPDEDPHLYNRFSWAIAIFALAIALSFTGGLQLVQRFAIVLGFPLIFIAGLMSISVLKAMKEDYGNKTKEEIIKLENTLEIKRKKESL</sequence>